<dbReference type="Gene3D" id="2.10.70.100">
    <property type="match status" value="1"/>
</dbReference>
<dbReference type="SMART" id="SM00086">
    <property type="entry name" value="PAC"/>
    <property type="match status" value="2"/>
</dbReference>
<evidence type="ECO:0000256" key="3">
    <source>
        <dbReference type="ARBA" id="ARBA00022553"/>
    </source>
</evidence>
<dbReference type="EC" id="2.7.13.3" evidence="2"/>
<dbReference type="CDD" id="cd00130">
    <property type="entry name" value="PAS"/>
    <property type="match status" value="1"/>
</dbReference>
<dbReference type="PROSITE" id="PS50112">
    <property type="entry name" value="PAS"/>
    <property type="match status" value="2"/>
</dbReference>
<feature type="domain" description="PAC" evidence="8">
    <location>
        <begin position="302"/>
        <end position="354"/>
    </location>
</feature>
<evidence type="ECO:0000256" key="5">
    <source>
        <dbReference type="ARBA" id="ARBA00022777"/>
    </source>
</evidence>
<evidence type="ECO:0000256" key="4">
    <source>
        <dbReference type="ARBA" id="ARBA00022679"/>
    </source>
</evidence>
<dbReference type="InterPro" id="IPR013767">
    <property type="entry name" value="PAS_fold"/>
</dbReference>
<proteinExistence type="predicted"/>
<reference evidence="9" key="1">
    <citation type="journal article" date="2024" name="Syst. Appl. Microbiol.">
        <title>First single-strain enrichments of Electrothrix cable bacteria, description of E. aestuarii sp. nov. and E. rattekaaiensis sp. nov., and proposal of a cable bacteria taxonomy following the rules of the SeqCode.</title>
        <authorList>
            <person name="Plum-Jensen L.E."/>
            <person name="Schramm A."/>
            <person name="Marshall I.P.G."/>
        </authorList>
    </citation>
    <scope>NUCLEOTIDE SEQUENCE</scope>
    <source>
        <strain evidence="9">Rat1</strain>
    </source>
</reference>
<dbReference type="PROSITE" id="PS50113">
    <property type="entry name" value="PAC"/>
    <property type="match status" value="2"/>
</dbReference>
<dbReference type="AlphaFoldDB" id="A0AAU8LRB5"/>
<dbReference type="InterPro" id="IPR013655">
    <property type="entry name" value="PAS_fold_3"/>
</dbReference>
<evidence type="ECO:0000313" key="9">
    <source>
        <dbReference type="EMBL" id="XCN71839.1"/>
    </source>
</evidence>
<keyword evidence="4" id="KW-0808">Transferase</keyword>
<feature type="domain" description="PAC" evidence="8">
    <location>
        <begin position="428"/>
        <end position="480"/>
    </location>
</feature>
<dbReference type="InterPro" id="IPR003018">
    <property type="entry name" value="GAF"/>
</dbReference>
<dbReference type="NCBIfam" id="TIGR00229">
    <property type="entry name" value="sensory_box"/>
    <property type="match status" value="3"/>
</dbReference>
<sequence>MTSSCWKKALQKKERELLIRNRIAEIFLTISGDKIYFELLQVILEAMKSPFGTIAYINEHGERVVPVLTKDIWKNCEVHNVEMVFPREKWSGIWGKCLLTQKTVSSNGPFKVPEGHVSITRALAVPIIHQEEVIGNFMVANKETVYGDEDKNILEAIADHTAPILHARLLNERHEKRNKRAEDLLRKSHGELEARVKERTAKLQEMNDELQNEVSERIKTTRQLLASEEDLKDSQRIARLGTWRLDFASEKVVWSEELYKMYGFDPAQPLPPYTEHRTLFTPESWEKLSASLTRAKETGAPYELELKTVKEDGCRGWMWVHGRAVKDEKGLIIGLRGVAQDITKRKQAEQQYHESLTMYQDLVETSQDLIWQCDENGRYIYLNPAWEEVFGYKIEEMLGRKFTDFQTPEQAEIDQKEFLRLMKGNAIKGYETIHIGKNNKPIHLVFNAKFLLDTGGNIAGTRGTAYDITHRYEAAQQLKKSEENYHNLFEKMLDGFALHEIICNYSGTPVDYRFLTVNPSFEKITGLKANDLIGRTVLQVLPGTEKHWINIYGKVALVGDPVFFENYSQELDRHFEVTAYQPAPHQFACIFRDITAARRAKKERKLNEQRLQSLLSLHEKKC</sequence>
<dbReference type="SMART" id="SM00091">
    <property type="entry name" value="PAS"/>
    <property type="match status" value="2"/>
</dbReference>
<comment type="catalytic activity">
    <reaction evidence="1">
        <text>ATP + protein L-histidine = ADP + protein N-phospho-L-histidine.</text>
        <dbReference type="EC" id="2.7.13.3"/>
    </reaction>
</comment>
<protein>
    <recommendedName>
        <fullName evidence="2">histidine kinase</fullName>
        <ecNumber evidence="2">2.7.13.3</ecNumber>
    </recommendedName>
</protein>
<organism evidence="9">
    <name type="scientific">Candidatus Electrothrix aestuarii</name>
    <dbReference type="NCBI Taxonomy" id="3062594"/>
    <lineage>
        <taxon>Bacteria</taxon>
        <taxon>Pseudomonadati</taxon>
        <taxon>Thermodesulfobacteriota</taxon>
        <taxon>Desulfobulbia</taxon>
        <taxon>Desulfobulbales</taxon>
        <taxon>Desulfobulbaceae</taxon>
        <taxon>Candidatus Electrothrix</taxon>
    </lineage>
</organism>
<evidence type="ECO:0000259" key="8">
    <source>
        <dbReference type="PROSITE" id="PS50113"/>
    </source>
</evidence>
<evidence type="ECO:0000256" key="2">
    <source>
        <dbReference type="ARBA" id="ARBA00012438"/>
    </source>
</evidence>
<dbReference type="Pfam" id="PF00989">
    <property type="entry name" value="PAS"/>
    <property type="match status" value="1"/>
</dbReference>
<dbReference type="PANTHER" id="PTHR43304:SF1">
    <property type="entry name" value="PAC DOMAIN-CONTAINING PROTEIN"/>
    <property type="match status" value="1"/>
</dbReference>
<keyword evidence="5" id="KW-0418">Kinase</keyword>
<dbReference type="GO" id="GO:0004673">
    <property type="term" value="F:protein histidine kinase activity"/>
    <property type="evidence" value="ECO:0007669"/>
    <property type="project" value="UniProtKB-EC"/>
</dbReference>
<dbReference type="EMBL" id="CP159373">
    <property type="protein sequence ID" value="XCN71839.1"/>
    <property type="molecule type" value="Genomic_DNA"/>
</dbReference>
<dbReference type="InterPro" id="IPR052162">
    <property type="entry name" value="Sensor_kinase/Photoreceptor"/>
</dbReference>
<dbReference type="SUPFAM" id="SSF55785">
    <property type="entry name" value="PYP-like sensor domain (PAS domain)"/>
    <property type="match status" value="3"/>
</dbReference>
<dbReference type="SUPFAM" id="SSF55781">
    <property type="entry name" value="GAF domain-like"/>
    <property type="match status" value="1"/>
</dbReference>
<feature type="coiled-coil region" evidence="6">
    <location>
        <begin position="171"/>
        <end position="223"/>
    </location>
</feature>
<dbReference type="InterPro" id="IPR035965">
    <property type="entry name" value="PAS-like_dom_sf"/>
</dbReference>
<dbReference type="KEGG" id="eaj:Q3M24_16205"/>
<dbReference type="PANTHER" id="PTHR43304">
    <property type="entry name" value="PHYTOCHROME-LIKE PROTEIN CPH1"/>
    <property type="match status" value="1"/>
</dbReference>
<dbReference type="Pfam" id="PF08447">
    <property type="entry name" value="PAS_3"/>
    <property type="match status" value="1"/>
</dbReference>
<keyword evidence="6" id="KW-0175">Coiled coil</keyword>
<dbReference type="InterPro" id="IPR001610">
    <property type="entry name" value="PAC"/>
</dbReference>
<dbReference type="Pfam" id="PF13185">
    <property type="entry name" value="GAF_2"/>
    <property type="match status" value="1"/>
</dbReference>
<evidence type="ECO:0000256" key="1">
    <source>
        <dbReference type="ARBA" id="ARBA00000085"/>
    </source>
</evidence>
<gene>
    <name evidence="9" type="ORF">Q3M24_16205</name>
</gene>
<keyword evidence="3" id="KW-0597">Phosphoprotein</keyword>
<evidence type="ECO:0000259" key="7">
    <source>
        <dbReference type="PROSITE" id="PS50112"/>
    </source>
</evidence>
<dbReference type="InterPro" id="IPR000700">
    <property type="entry name" value="PAS-assoc_C"/>
</dbReference>
<dbReference type="Pfam" id="PF13188">
    <property type="entry name" value="PAS_8"/>
    <property type="match status" value="1"/>
</dbReference>
<dbReference type="InterPro" id="IPR029016">
    <property type="entry name" value="GAF-like_dom_sf"/>
</dbReference>
<accession>A0AAU8LRB5</accession>
<name>A0AAU8LRB5_9BACT</name>
<feature type="domain" description="PAS" evidence="7">
    <location>
        <begin position="513"/>
        <end position="538"/>
    </location>
</feature>
<dbReference type="Gene3D" id="3.30.450.40">
    <property type="match status" value="1"/>
</dbReference>
<evidence type="ECO:0000256" key="6">
    <source>
        <dbReference type="SAM" id="Coils"/>
    </source>
</evidence>
<reference evidence="9" key="2">
    <citation type="submission" date="2024-06" db="EMBL/GenBank/DDBJ databases">
        <authorList>
            <person name="Plum-Jensen L.E."/>
            <person name="Schramm A."/>
            <person name="Marshall I.P.G."/>
        </authorList>
    </citation>
    <scope>NUCLEOTIDE SEQUENCE</scope>
    <source>
        <strain evidence="9">Rat1</strain>
    </source>
</reference>
<dbReference type="InterPro" id="IPR000014">
    <property type="entry name" value="PAS"/>
</dbReference>
<dbReference type="Gene3D" id="3.30.450.20">
    <property type="entry name" value="PAS domain"/>
    <property type="match status" value="3"/>
</dbReference>
<feature type="domain" description="PAS" evidence="7">
    <location>
        <begin position="355"/>
        <end position="425"/>
    </location>
</feature>